<evidence type="ECO:0000313" key="2">
    <source>
        <dbReference type="Proteomes" id="UP000178129"/>
    </source>
</evidence>
<accession>A0A1E1JT65</accession>
<dbReference type="EMBL" id="FJUW01000002">
    <property type="protein sequence ID" value="CZS88870.1"/>
    <property type="molecule type" value="Genomic_DNA"/>
</dbReference>
<comment type="caution">
    <text evidence="1">The sequence shown here is derived from an EMBL/GenBank/DDBJ whole genome shotgun (WGS) entry which is preliminary data.</text>
</comment>
<proteinExistence type="predicted"/>
<dbReference type="InParanoid" id="A0A1E1JT65"/>
<evidence type="ECO:0000313" key="1">
    <source>
        <dbReference type="EMBL" id="CZS88870.1"/>
    </source>
</evidence>
<name>A0A1E1JT65_9HELO</name>
<organism evidence="1 2">
    <name type="scientific">Rhynchosporium graminicola</name>
    <dbReference type="NCBI Taxonomy" id="2792576"/>
    <lineage>
        <taxon>Eukaryota</taxon>
        <taxon>Fungi</taxon>
        <taxon>Dikarya</taxon>
        <taxon>Ascomycota</taxon>
        <taxon>Pezizomycotina</taxon>
        <taxon>Leotiomycetes</taxon>
        <taxon>Helotiales</taxon>
        <taxon>Ploettnerulaceae</taxon>
        <taxon>Rhynchosporium</taxon>
    </lineage>
</organism>
<gene>
    <name evidence="1" type="ORF">RCO7_04549</name>
</gene>
<protein>
    <submittedName>
        <fullName evidence="1">Uncharacterized protein</fullName>
    </submittedName>
</protein>
<keyword evidence="2" id="KW-1185">Reference proteome</keyword>
<sequence>MLPQETSDSCNWDDSHFADWLQVSPEKCSHDVHSSRGMKVADLLSSPSSLRPAESSASKSGIALGLGDGLSGGLFRSPRSDNLVALCRRNSVVERDEPKKAKIREAEVSETENHLAPYPFEDLEQWHRREFAARAEDLDPENYNFKTQLFDTYLSYKRGISRDRSDDQYLMSPSQSYTNLLSPTWGRARHASSSSDLNYDNMEIEELMQDMEMYSDTEYEQNEDLSDPSRTLFGHSCWPLTSSSKTSYISAGEKRRASPGLEMPDLKKQRRIPNPLNCENLRLSSSQPLLMKRAGNQCIGDQVLKSPCVSNPLKRERVVSLPHPLDDTKSMLYGFD</sequence>
<dbReference type="AlphaFoldDB" id="A0A1E1JT65"/>
<dbReference type="Proteomes" id="UP000178129">
    <property type="component" value="Unassembled WGS sequence"/>
</dbReference>
<reference evidence="2" key="1">
    <citation type="submission" date="2016-03" db="EMBL/GenBank/DDBJ databases">
        <authorList>
            <person name="Ploux O."/>
        </authorList>
    </citation>
    <scope>NUCLEOTIDE SEQUENCE [LARGE SCALE GENOMIC DNA]</scope>
    <source>
        <strain evidence="2">UK7</strain>
    </source>
</reference>